<gene>
    <name evidence="1" type="ORF">Amon02_001020400</name>
</gene>
<proteinExistence type="predicted"/>
<dbReference type="Proteomes" id="UP001165064">
    <property type="component" value="Unassembled WGS sequence"/>
</dbReference>
<accession>A0ACB5TX92</accession>
<evidence type="ECO:0000313" key="1">
    <source>
        <dbReference type="EMBL" id="GME97292.1"/>
    </source>
</evidence>
<name>A0ACB5TX92_AMBMO</name>
<comment type="caution">
    <text evidence="1">The sequence shown here is derived from an EMBL/GenBank/DDBJ whole genome shotgun (WGS) entry which is preliminary data.</text>
</comment>
<protein>
    <submittedName>
        <fullName evidence="1">Unnamed protein product</fullName>
    </submittedName>
</protein>
<organism evidence="1 2">
    <name type="scientific">Ambrosiozyma monospora</name>
    <name type="common">Yeast</name>
    <name type="synonym">Endomycopsis monosporus</name>
    <dbReference type="NCBI Taxonomy" id="43982"/>
    <lineage>
        <taxon>Eukaryota</taxon>
        <taxon>Fungi</taxon>
        <taxon>Dikarya</taxon>
        <taxon>Ascomycota</taxon>
        <taxon>Saccharomycotina</taxon>
        <taxon>Pichiomycetes</taxon>
        <taxon>Pichiales</taxon>
        <taxon>Pichiaceae</taxon>
        <taxon>Ambrosiozyma</taxon>
    </lineage>
</organism>
<evidence type="ECO:0000313" key="2">
    <source>
        <dbReference type="Proteomes" id="UP001165064"/>
    </source>
</evidence>
<dbReference type="EMBL" id="BSXS01010058">
    <property type="protein sequence ID" value="GME97292.1"/>
    <property type="molecule type" value="Genomic_DNA"/>
</dbReference>
<reference evidence="1" key="1">
    <citation type="submission" date="2023-04" db="EMBL/GenBank/DDBJ databases">
        <title>Ambrosiozyma monospora NBRC 10751.</title>
        <authorList>
            <person name="Ichikawa N."/>
            <person name="Sato H."/>
            <person name="Tonouchi N."/>
        </authorList>
    </citation>
    <scope>NUCLEOTIDE SEQUENCE</scope>
    <source>
        <strain evidence="1">NBRC 10751</strain>
    </source>
</reference>
<keyword evidence="2" id="KW-1185">Reference proteome</keyword>
<sequence length="262" mass="29410">MSENTHEIHKAAQEGNVMIAKGLLAEDPKLILQKDLDSRTPLHWACSFEHIEMVKLLLNPFDIVATDLSGNTDTDETRKKHKTKKFEFDIDEMTDDSGWTPLHITASIGNLEIFKLLMAHIPKPDVDTKTSTGQTCLHYAVSKNHYDLVDYLLKECKANAKIKDKKSQYPLHRAAAIGSLRMCESLIDIGKSALNSKDIYGFTPMHHAMSEGHGDVGIMLVKRGADYKAVNKDDETPFDVGLDDKVKLFFKKGLQEEGILEE</sequence>